<dbReference type="SMART" id="SM00220">
    <property type="entry name" value="S_TKc"/>
    <property type="match status" value="1"/>
</dbReference>
<dbReference type="InterPro" id="IPR011009">
    <property type="entry name" value="Kinase-like_dom_sf"/>
</dbReference>
<reference evidence="3 4" key="1">
    <citation type="journal article" date="2016" name="Mol. Biol. Evol.">
        <title>Comparative Genomics of Early-Diverging Mushroom-Forming Fungi Provides Insights into the Origins of Lignocellulose Decay Capabilities.</title>
        <authorList>
            <person name="Nagy L.G."/>
            <person name="Riley R."/>
            <person name="Tritt A."/>
            <person name="Adam C."/>
            <person name="Daum C."/>
            <person name="Floudas D."/>
            <person name="Sun H."/>
            <person name="Yadav J.S."/>
            <person name="Pangilinan J."/>
            <person name="Larsson K.H."/>
            <person name="Matsuura K."/>
            <person name="Barry K."/>
            <person name="Labutti K."/>
            <person name="Kuo R."/>
            <person name="Ohm R.A."/>
            <person name="Bhattacharya S.S."/>
            <person name="Shirouzu T."/>
            <person name="Yoshinaga Y."/>
            <person name="Martin F.M."/>
            <person name="Grigoriev I.V."/>
            <person name="Hibbett D.S."/>
        </authorList>
    </citation>
    <scope>NUCLEOTIDE SEQUENCE [LARGE SCALE GENOMIC DNA]</scope>
    <source>
        <strain evidence="3 4">HHB12733</strain>
    </source>
</reference>
<organism evidence="3 4">
    <name type="scientific">Calocera cornea HHB12733</name>
    <dbReference type="NCBI Taxonomy" id="1353952"/>
    <lineage>
        <taxon>Eukaryota</taxon>
        <taxon>Fungi</taxon>
        <taxon>Dikarya</taxon>
        <taxon>Basidiomycota</taxon>
        <taxon>Agaricomycotina</taxon>
        <taxon>Dacrymycetes</taxon>
        <taxon>Dacrymycetales</taxon>
        <taxon>Dacrymycetaceae</taxon>
        <taxon>Calocera</taxon>
    </lineage>
</organism>
<dbReference type="SUPFAM" id="SSF56112">
    <property type="entry name" value="Protein kinase-like (PK-like)"/>
    <property type="match status" value="1"/>
</dbReference>
<proteinExistence type="predicted"/>
<feature type="domain" description="Protein kinase" evidence="2">
    <location>
        <begin position="134"/>
        <end position="331"/>
    </location>
</feature>
<keyword evidence="3" id="KW-0808">Transferase</keyword>
<dbReference type="AlphaFoldDB" id="A0A165BZE8"/>
<evidence type="ECO:0000256" key="1">
    <source>
        <dbReference type="SAM" id="MobiDB-lite"/>
    </source>
</evidence>
<dbReference type="EMBL" id="KV424290">
    <property type="protein sequence ID" value="KZT50001.1"/>
    <property type="molecule type" value="Genomic_DNA"/>
</dbReference>
<evidence type="ECO:0000313" key="4">
    <source>
        <dbReference type="Proteomes" id="UP000076842"/>
    </source>
</evidence>
<sequence>MDTSDIDGTTWLARMYSYFAVPGTDLITAIGQEVDVSGAAERKQDLDSEDAEDKLEEAASNAREEVLTKMRPSVLDLPPGSYWAKQGEKGTWRPVAAPPGDIPTLNPTSDRLAEPIDLGDIPNHADLAVFREDELQIQALEEGASGLATARPREDAEGTPLYFLKYSKRKSAKDFHTELAALRQYDHPSIIHLEGLLLDTRGDVIGLVLPYASLGSLDKHMASPDEVKIEWIRQIVCALVYIKRQGRRYVDVKCPNVVINDQGNALLIDFDGYATAGKNDMPSESFPIGEMMQDMLCSGEQAREFVSWAKAQSRSLEECALRLDMILSPTL</sequence>
<feature type="region of interest" description="Disordered" evidence="1">
    <location>
        <begin position="38"/>
        <end position="61"/>
    </location>
</feature>
<dbReference type="Proteomes" id="UP000076842">
    <property type="component" value="Unassembled WGS sequence"/>
</dbReference>
<dbReference type="Gene3D" id="1.10.510.10">
    <property type="entry name" value="Transferase(Phosphotransferase) domain 1"/>
    <property type="match status" value="1"/>
</dbReference>
<dbReference type="STRING" id="1353952.A0A165BZE8"/>
<keyword evidence="3" id="KW-0418">Kinase</keyword>
<dbReference type="InParanoid" id="A0A165BZE8"/>
<gene>
    <name evidence="3" type="ORF">CALCODRAFT_237457</name>
</gene>
<dbReference type="Pfam" id="PF00069">
    <property type="entry name" value="Pkinase"/>
    <property type="match status" value="1"/>
</dbReference>
<name>A0A165BZE8_9BASI</name>
<dbReference type="InterPro" id="IPR000719">
    <property type="entry name" value="Prot_kinase_dom"/>
</dbReference>
<protein>
    <submittedName>
        <fullName evidence="3">Kinase-like protein</fullName>
    </submittedName>
</protein>
<evidence type="ECO:0000259" key="2">
    <source>
        <dbReference type="PROSITE" id="PS50011"/>
    </source>
</evidence>
<dbReference type="GO" id="GO:0005524">
    <property type="term" value="F:ATP binding"/>
    <property type="evidence" value="ECO:0007669"/>
    <property type="project" value="InterPro"/>
</dbReference>
<accession>A0A165BZE8</accession>
<evidence type="ECO:0000313" key="3">
    <source>
        <dbReference type="EMBL" id="KZT50001.1"/>
    </source>
</evidence>
<dbReference type="PROSITE" id="PS50011">
    <property type="entry name" value="PROTEIN_KINASE_DOM"/>
    <property type="match status" value="1"/>
</dbReference>
<dbReference type="GO" id="GO:0004672">
    <property type="term" value="F:protein kinase activity"/>
    <property type="evidence" value="ECO:0007669"/>
    <property type="project" value="InterPro"/>
</dbReference>
<dbReference type="OrthoDB" id="2523927at2759"/>
<feature type="region of interest" description="Disordered" evidence="1">
    <location>
        <begin position="86"/>
        <end position="106"/>
    </location>
</feature>
<keyword evidence="4" id="KW-1185">Reference proteome</keyword>